<evidence type="ECO:0000256" key="1">
    <source>
        <dbReference type="ARBA" id="ARBA00001947"/>
    </source>
</evidence>
<organism evidence="10 11">
    <name type="scientific">Hydrogenophaga borbori</name>
    <dbReference type="NCBI Taxonomy" id="2294117"/>
    <lineage>
        <taxon>Bacteria</taxon>
        <taxon>Pseudomonadati</taxon>
        <taxon>Pseudomonadota</taxon>
        <taxon>Betaproteobacteria</taxon>
        <taxon>Burkholderiales</taxon>
        <taxon>Comamonadaceae</taxon>
        <taxon>Hydrogenophaga</taxon>
    </lineage>
</organism>
<feature type="chain" id="PRO_5016802713" evidence="8">
    <location>
        <begin position="33"/>
        <end position="533"/>
    </location>
</feature>
<dbReference type="InterPro" id="IPR001915">
    <property type="entry name" value="Peptidase_M48"/>
</dbReference>
<comment type="caution">
    <text evidence="10">The sequence shown here is derived from an EMBL/GenBank/DDBJ whole genome shotgun (WGS) entry which is preliminary data.</text>
</comment>
<dbReference type="PANTHER" id="PTHR22726">
    <property type="entry name" value="METALLOENDOPEPTIDASE OMA1"/>
    <property type="match status" value="1"/>
</dbReference>
<keyword evidence="4" id="KW-0378">Hydrolase</keyword>
<gene>
    <name evidence="10" type="ORF">DY262_16020</name>
</gene>
<dbReference type="Gene3D" id="3.30.2010.10">
    <property type="entry name" value="Metalloproteases ('zincins'), catalytic domain"/>
    <property type="match status" value="1"/>
</dbReference>
<evidence type="ECO:0000256" key="8">
    <source>
        <dbReference type="SAM" id="SignalP"/>
    </source>
</evidence>
<reference evidence="10 11" key="1">
    <citation type="submission" date="2018-08" db="EMBL/GenBank/DDBJ databases">
        <title>Hydrogenophaga sp. LA-38 isolated from sludge.</title>
        <authorList>
            <person name="Im W.-T."/>
        </authorList>
    </citation>
    <scope>NUCLEOTIDE SEQUENCE [LARGE SCALE GENOMIC DNA]</scope>
    <source>
        <strain evidence="10 11">LA-38</strain>
    </source>
</reference>
<evidence type="ECO:0000313" key="10">
    <source>
        <dbReference type="EMBL" id="RFP77703.1"/>
    </source>
</evidence>
<protein>
    <submittedName>
        <fullName evidence="10">Peptidase M48</fullName>
    </submittedName>
</protein>
<evidence type="ECO:0000259" key="9">
    <source>
        <dbReference type="Pfam" id="PF01435"/>
    </source>
</evidence>
<feature type="region of interest" description="Disordered" evidence="7">
    <location>
        <begin position="34"/>
        <end position="54"/>
    </location>
</feature>
<dbReference type="PANTHER" id="PTHR22726:SF1">
    <property type="entry name" value="METALLOENDOPEPTIDASE OMA1, MITOCHONDRIAL"/>
    <property type="match status" value="1"/>
</dbReference>
<evidence type="ECO:0000256" key="4">
    <source>
        <dbReference type="ARBA" id="ARBA00022801"/>
    </source>
</evidence>
<feature type="signal peptide" evidence="8">
    <location>
        <begin position="1"/>
        <end position="32"/>
    </location>
</feature>
<dbReference type="GO" id="GO:0051603">
    <property type="term" value="P:proteolysis involved in protein catabolic process"/>
    <property type="evidence" value="ECO:0007669"/>
    <property type="project" value="TreeGrafter"/>
</dbReference>
<name>A0A372EGY5_9BURK</name>
<keyword evidence="11" id="KW-1185">Reference proteome</keyword>
<evidence type="ECO:0000256" key="3">
    <source>
        <dbReference type="ARBA" id="ARBA00022723"/>
    </source>
</evidence>
<dbReference type="AlphaFoldDB" id="A0A372EGY5"/>
<feature type="domain" description="Peptidase M48" evidence="9">
    <location>
        <begin position="119"/>
        <end position="287"/>
    </location>
</feature>
<dbReference type="GO" id="GO:0004222">
    <property type="term" value="F:metalloendopeptidase activity"/>
    <property type="evidence" value="ECO:0007669"/>
    <property type="project" value="InterPro"/>
</dbReference>
<comment type="cofactor">
    <cofactor evidence="1">
        <name>Zn(2+)</name>
        <dbReference type="ChEBI" id="CHEBI:29105"/>
    </cofactor>
</comment>
<dbReference type="RefSeq" id="WP_116960098.1">
    <property type="nucleotide sequence ID" value="NZ_QVLS01000010.1"/>
</dbReference>
<dbReference type="Pfam" id="PF01435">
    <property type="entry name" value="Peptidase_M48"/>
    <property type="match status" value="1"/>
</dbReference>
<dbReference type="EMBL" id="QVLS01000010">
    <property type="protein sequence ID" value="RFP77703.1"/>
    <property type="molecule type" value="Genomic_DNA"/>
</dbReference>
<keyword evidence="5" id="KW-0862">Zinc</keyword>
<dbReference type="GO" id="GO:0016020">
    <property type="term" value="C:membrane"/>
    <property type="evidence" value="ECO:0007669"/>
    <property type="project" value="TreeGrafter"/>
</dbReference>
<sequence length="533" mass="56852">MFSTPAAPRRPPRLALSLLALALAWPMTGVQAQTGGTARAPAQNPSPSANLALPSLGDGEGLTVSAERRLGDRIARSIYRDPDYLDDPMLVDYLQLLWQPLLAAAKQRGEVAPELAERLAWELMISRDRSVNAFALPGGYLGVNLGLLAVTERPEELASVLAHELSHVSQRHIARMMSNEQRMAPWMIAAMVLGALAAGSNPQAAGAAVAGGTAVAAQQSLKFSRDMEREADRVGFGVLTGAGFDGQGFVSMFDKLQQASRLNDDGAFPYLRSHPLTGERIADMQSRLPSAAAGVGPRADAPVRPMGLPSAAMHALASARARVLAERNSARWSAWVQTALAPTARPGELYAGALSAQRLGQRERALELAQRLRAAVAGDARGMADALMLELLLSPGMPANPALLAELRDGALASGSRGPLLLGAQAAIASGEAGRAASRLQAWVVDHPRDAQAWQILARAQQALGHTLRAVRAEAEARAAQFDWDGALERLRAAQALPPALRNADPIELAIVDSRRRDVEERLREAMREEDKR</sequence>
<evidence type="ECO:0000256" key="2">
    <source>
        <dbReference type="ARBA" id="ARBA00022670"/>
    </source>
</evidence>
<dbReference type="GO" id="GO:0046872">
    <property type="term" value="F:metal ion binding"/>
    <property type="evidence" value="ECO:0007669"/>
    <property type="project" value="UniProtKB-KW"/>
</dbReference>
<evidence type="ECO:0000313" key="11">
    <source>
        <dbReference type="Proteomes" id="UP000261931"/>
    </source>
</evidence>
<keyword evidence="3" id="KW-0479">Metal-binding</keyword>
<accession>A0A372EGY5</accession>
<keyword evidence="6" id="KW-0482">Metalloprotease</keyword>
<dbReference type="InterPro" id="IPR051156">
    <property type="entry name" value="Mito/Outer_Membr_Metalloprot"/>
</dbReference>
<proteinExistence type="predicted"/>
<evidence type="ECO:0000256" key="7">
    <source>
        <dbReference type="SAM" id="MobiDB-lite"/>
    </source>
</evidence>
<evidence type="ECO:0000256" key="5">
    <source>
        <dbReference type="ARBA" id="ARBA00022833"/>
    </source>
</evidence>
<evidence type="ECO:0000256" key="6">
    <source>
        <dbReference type="ARBA" id="ARBA00023049"/>
    </source>
</evidence>
<keyword evidence="2" id="KW-0645">Protease</keyword>
<keyword evidence="8" id="KW-0732">Signal</keyword>
<dbReference type="Proteomes" id="UP000261931">
    <property type="component" value="Unassembled WGS sequence"/>
</dbReference>